<organism evidence="3 4">
    <name type="scientific">Candidatus Magasanikbacteria bacterium RIFOXYB1_FULL_40_15</name>
    <dbReference type="NCBI Taxonomy" id="1798697"/>
    <lineage>
        <taxon>Bacteria</taxon>
        <taxon>Candidatus Magasanikiibacteriota</taxon>
    </lineage>
</organism>
<feature type="transmembrane region" description="Helical" evidence="1">
    <location>
        <begin position="59"/>
        <end position="81"/>
    </location>
</feature>
<accession>A0A1F6NES8</accession>
<dbReference type="AlphaFoldDB" id="A0A1F6NES8"/>
<name>A0A1F6NES8_9BACT</name>
<keyword evidence="1" id="KW-1133">Transmembrane helix</keyword>
<dbReference type="SUPFAM" id="SSF53649">
    <property type="entry name" value="Alkaline phosphatase-like"/>
    <property type="match status" value="1"/>
</dbReference>
<dbReference type="Proteomes" id="UP000176300">
    <property type="component" value="Unassembled WGS sequence"/>
</dbReference>
<dbReference type="PANTHER" id="PTHR43751">
    <property type="entry name" value="SULFATASE"/>
    <property type="match status" value="1"/>
</dbReference>
<evidence type="ECO:0000313" key="3">
    <source>
        <dbReference type="EMBL" id="OGH82321.1"/>
    </source>
</evidence>
<gene>
    <name evidence="3" type="ORF">A2373_02395</name>
</gene>
<dbReference type="EMBL" id="MFQS01000044">
    <property type="protein sequence ID" value="OGH82321.1"/>
    <property type="molecule type" value="Genomic_DNA"/>
</dbReference>
<feature type="transmembrane region" description="Helical" evidence="1">
    <location>
        <begin position="9"/>
        <end position="29"/>
    </location>
</feature>
<feature type="transmembrane region" description="Helical" evidence="1">
    <location>
        <begin position="126"/>
        <end position="148"/>
    </location>
</feature>
<dbReference type="PANTHER" id="PTHR43751:SF3">
    <property type="entry name" value="SULFATASE N-TERMINAL DOMAIN-CONTAINING PROTEIN"/>
    <property type="match status" value="1"/>
</dbReference>
<keyword evidence="1" id="KW-0472">Membrane</keyword>
<feature type="transmembrane region" description="Helical" evidence="1">
    <location>
        <begin position="93"/>
        <end position="114"/>
    </location>
</feature>
<reference evidence="3 4" key="1">
    <citation type="journal article" date="2016" name="Nat. Commun.">
        <title>Thousands of microbial genomes shed light on interconnected biogeochemical processes in an aquifer system.</title>
        <authorList>
            <person name="Anantharaman K."/>
            <person name="Brown C.T."/>
            <person name="Hug L.A."/>
            <person name="Sharon I."/>
            <person name="Castelle C.J."/>
            <person name="Probst A.J."/>
            <person name="Thomas B.C."/>
            <person name="Singh A."/>
            <person name="Wilkins M.J."/>
            <person name="Karaoz U."/>
            <person name="Brodie E.L."/>
            <person name="Williams K.H."/>
            <person name="Hubbard S.S."/>
            <person name="Banfield J.F."/>
        </authorList>
    </citation>
    <scope>NUCLEOTIDE SEQUENCE [LARGE SCALE GENOMIC DNA]</scope>
</reference>
<evidence type="ECO:0000259" key="2">
    <source>
        <dbReference type="Pfam" id="PF00884"/>
    </source>
</evidence>
<dbReference type="InterPro" id="IPR000917">
    <property type="entry name" value="Sulfatase_N"/>
</dbReference>
<dbReference type="Pfam" id="PF00884">
    <property type="entry name" value="Sulfatase"/>
    <property type="match status" value="1"/>
</dbReference>
<dbReference type="Gene3D" id="3.40.720.10">
    <property type="entry name" value="Alkaline Phosphatase, subunit A"/>
    <property type="match status" value="1"/>
</dbReference>
<dbReference type="InterPro" id="IPR052701">
    <property type="entry name" value="GAG_Ulvan_Degrading_Sulfatases"/>
</dbReference>
<dbReference type="STRING" id="1798697.A2373_02395"/>
<feature type="transmembrane region" description="Helical" evidence="1">
    <location>
        <begin position="155"/>
        <end position="174"/>
    </location>
</feature>
<evidence type="ECO:0000313" key="4">
    <source>
        <dbReference type="Proteomes" id="UP000176300"/>
    </source>
</evidence>
<feature type="domain" description="Sulfatase N-terminal" evidence="2">
    <location>
        <begin position="189"/>
        <end position="503"/>
    </location>
</feature>
<protein>
    <recommendedName>
        <fullName evidence="2">Sulfatase N-terminal domain-containing protein</fullName>
    </recommendedName>
</protein>
<sequence>MKKIILKNLLFSFIALAVSLVIFFVNIFTDAETMQLAQMTKILDISLVTFEESVVFTKILLLLYALLFFLSFLCYLSAELFNKKYNKKINGNLIFFIIMALLLARSIITEPFLYQVFYEKSFTCKFIIDALTFFDIKIFIDTLLILIFLTQLFLLFRYFAFIAVFLFLTGSYLVQNPVFLKNKIENNETVIYILVDSLRKDAVEENNDLFINQITRNSVSVENMYTVFPASVPTLASIFSTDYPYKFNGTSMFLNNQMDLSFVNELKKNYKLSLHTDYTDDDIVNRSNFNIPFDKIHAPYIDNATNFRANIIKKNIILLSIINSEPLRNLLLPEYYQSDSNSNNRNTINSALNYLNKNKGEKKLAFVSLSSPHIPFEAKYPYYRKYSRKETTEKYAWLFDYKDHTYTGFSKEANDNIRNLYMMTVHDADNEVRYFYDKLKKLGLTKNSTIIITSDQGEGLFDDDLYIFSHNNIDAKTVINVPFYLIKENTEKKTAEGNYALMDSIKIAFDIDNIENYKRKYIYLEADVDLKNVTSPLYIFNNRVLSITNYKKAKIVDYANWQKYKKRGLIFNDYMLKYEFDGDGKYYLYSLTEDPLFQNDIKEKEENKELFEDMKNKLDEFINDSYNYINR</sequence>
<comment type="caution">
    <text evidence="3">The sequence shown here is derived from an EMBL/GenBank/DDBJ whole genome shotgun (WGS) entry which is preliminary data.</text>
</comment>
<dbReference type="InterPro" id="IPR017850">
    <property type="entry name" value="Alkaline_phosphatase_core_sf"/>
</dbReference>
<proteinExistence type="predicted"/>
<keyword evidence="1" id="KW-0812">Transmembrane</keyword>
<evidence type="ECO:0000256" key="1">
    <source>
        <dbReference type="SAM" id="Phobius"/>
    </source>
</evidence>